<dbReference type="FunFam" id="1.25.70.10:FF:000001">
    <property type="entry name" value="Mitochondrial transcription termination factor-like"/>
    <property type="match status" value="1"/>
</dbReference>
<keyword evidence="2" id="KW-0804">Transcription</keyword>
<keyword evidence="2" id="KW-0805">Transcription regulation</keyword>
<dbReference type="SMART" id="SM00733">
    <property type="entry name" value="Mterf"/>
    <property type="match status" value="6"/>
</dbReference>
<dbReference type="Pfam" id="PF02536">
    <property type="entry name" value="mTERF"/>
    <property type="match status" value="2"/>
</dbReference>
<name>A0A1D1Z0E7_9ARAE</name>
<keyword evidence="3" id="KW-0809">Transit peptide</keyword>
<organism evidence="4">
    <name type="scientific">Anthurium amnicola</name>
    <dbReference type="NCBI Taxonomy" id="1678845"/>
    <lineage>
        <taxon>Eukaryota</taxon>
        <taxon>Viridiplantae</taxon>
        <taxon>Streptophyta</taxon>
        <taxon>Embryophyta</taxon>
        <taxon>Tracheophyta</taxon>
        <taxon>Spermatophyta</taxon>
        <taxon>Magnoliopsida</taxon>
        <taxon>Liliopsida</taxon>
        <taxon>Araceae</taxon>
        <taxon>Pothoideae</taxon>
        <taxon>Potheae</taxon>
        <taxon>Anthurium</taxon>
    </lineage>
</organism>
<dbReference type="InterPro" id="IPR003690">
    <property type="entry name" value="MTERF"/>
</dbReference>
<dbReference type="AlphaFoldDB" id="A0A1D1Z0E7"/>
<evidence type="ECO:0000313" key="4">
    <source>
        <dbReference type="EMBL" id="JAT60385.1"/>
    </source>
</evidence>
<dbReference type="PANTHER" id="PTHR13068:SF236">
    <property type="entry name" value="OS02G0749800 PROTEIN"/>
    <property type="match status" value="1"/>
</dbReference>
<proteinExistence type="inferred from homology"/>
<sequence>SLQVQNPLSVRLSHYRILRTLPAHHLLVAMSLLLCRRVLRLYTLHKPLLRALSTTATTVGCPPPPSSSFAVQFLTTSFGLTPAQALYAARTVRIEKKTRQQAESVLALLKSHGFSETQIAEIVSRWPRVLLSRVEQKLGPKLQFLTRAGYSLESIARKPNILRHSLDRHIRPSFDFFRCFLASAEDVDTMFRRHKWCLSYNLKSTMIPNVGLLLEVGAAVPHISKLMVTHPRSLLKLHERFAEIVQMVQDWGLKPERGLFLHAVRAMCGMGKSTLAAKLELFKKLGWSEKEVISAFQRCPLYILVSEQKITCINSFARKLGLGPSDLSRYPILLMYSFDKKILPRYAVWRVLTSKGLITHSTDLLVSMLTITEKLFLGRNVMRYTDKVPELKDVYHGKTQVALEGFDLGGEQRGQMNKFDFIG</sequence>
<gene>
    <name evidence="4" type="primary">Cyp2d1_0</name>
    <name evidence="4" type="ORF">g.120686</name>
</gene>
<keyword evidence="2" id="KW-0806">Transcription termination</keyword>
<evidence type="ECO:0000256" key="3">
    <source>
        <dbReference type="ARBA" id="ARBA00022946"/>
    </source>
</evidence>
<comment type="similarity">
    <text evidence="1">Belongs to the mTERF family.</text>
</comment>
<reference evidence="4" key="1">
    <citation type="submission" date="2015-07" db="EMBL/GenBank/DDBJ databases">
        <title>Transcriptome Assembly of Anthurium amnicola.</title>
        <authorList>
            <person name="Suzuki J."/>
        </authorList>
    </citation>
    <scope>NUCLEOTIDE SEQUENCE</scope>
</reference>
<dbReference type="PANTHER" id="PTHR13068">
    <property type="entry name" value="CGI-12 PROTEIN-RELATED"/>
    <property type="match status" value="1"/>
</dbReference>
<dbReference type="GO" id="GO:0003676">
    <property type="term" value="F:nucleic acid binding"/>
    <property type="evidence" value="ECO:0007669"/>
    <property type="project" value="InterPro"/>
</dbReference>
<evidence type="ECO:0000256" key="1">
    <source>
        <dbReference type="ARBA" id="ARBA00007692"/>
    </source>
</evidence>
<accession>A0A1D1Z0E7</accession>
<protein>
    <submittedName>
        <fullName evidence="4">Cytochrome P450 2D1</fullName>
    </submittedName>
</protein>
<dbReference type="Gene3D" id="1.25.70.10">
    <property type="entry name" value="Transcription termination factor 3, mitochondrial"/>
    <property type="match status" value="1"/>
</dbReference>
<dbReference type="GO" id="GO:0006353">
    <property type="term" value="P:DNA-templated transcription termination"/>
    <property type="evidence" value="ECO:0007669"/>
    <property type="project" value="UniProtKB-KW"/>
</dbReference>
<dbReference type="InterPro" id="IPR038538">
    <property type="entry name" value="MTERF_sf"/>
</dbReference>
<feature type="non-terminal residue" evidence="4">
    <location>
        <position position="1"/>
    </location>
</feature>
<evidence type="ECO:0000256" key="2">
    <source>
        <dbReference type="ARBA" id="ARBA00022472"/>
    </source>
</evidence>
<dbReference type="EMBL" id="GDJX01007551">
    <property type="protein sequence ID" value="JAT60385.1"/>
    <property type="molecule type" value="Transcribed_RNA"/>
</dbReference>